<organism evidence="1 2">
    <name type="scientific">Candidatus Gottesmanbacteria bacterium GW2011_GWA1_43_11</name>
    <dbReference type="NCBI Taxonomy" id="1618436"/>
    <lineage>
        <taxon>Bacteria</taxon>
        <taxon>Candidatus Gottesmaniibacteriota</taxon>
    </lineage>
</organism>
<dbReference type="Proteomes" id="UP000034543">
    <property type="component" value="Unassembled WGS sequence"/>
</dbReference>
<proteinExistence type="predicted"/>
<accession>A0A0G1CH31</accession>
<name>A0A0G1CH31_9BACT</name>
<evidence type="ECO:0000313" key="1">
    <source>
        <dbReference type="EMBL" id="KKS84779.1"/>
    </source>
</evidence>
<sequence>MSNWKEDAERMATVHAQNAGLVNPDNPKVIKLHNEIFAQLKVAEVLQWILDQANSPDAGDASKAGFHNQLVTLNRGFDERFVLTRPENSAKLGIASEIGNTLLVVGIDTVRYMPLKAAIVYTQRVNPNNADLAIKINECSNEDGLGNFIMRSLLETPISHFNHTIRELTPALHEQYKGYFNSDKSTLLA</sequence>
<gene>
    <name evidence="1" type="ORF">UV59_C0014G0022</name>
</gene>
<protein>
    <submittedName>
        <fullName evidence="1">Uncharacterized protein</fullName>
    </submittedName>
</protein>
<reference evidence="1 2" key="1">
    <citation type="journal article" date="2015" name="Nature">
        <title>rRNA introns, odd ribosomes, and small enigmatic genomes across a large radiation of phyla.</title>
        <authorList>
            <person name="Brown C.T."/>
            <person name="Hug L.A."/>
            <person name="Thomas B.C."/>
            <person name="Sharon I."/>
            <person name="Castelle C.J."/>
            <person name="Singh A."/>
            <person name="Wilkins M.J."/>
            <person name="Williams K.H."/>
            <person name="Banfield J.F."/>
        </authorList>
    </citation>
    <scope>NUCLEOTIDE SEQUENCE [LARGE SCALE GENOMIC DNA]</scope>
</reference>
<comment type="caution">
    <text evidence="1">The sequence shown here is derived from an EMBL/GenBank/DDBJ whole genome shotgun (WGS) entry which is preliminary data.</text>
</comment>
<dbReference type="EMBL" id="LCFB01000014">
    <property type="protein sequence ID" value="KKS84779.1"/>
    <property type="molecule type" value="Genomic_DNA"/>
</dbReference>
<dbReference type="AlphaFoldDB" id="A0A0G1CH31"/>
<evidence type="ECO:0000313" key="2">
    <source>
        <dbReference type="Proteomes" id="UP000034543"/>
    </source>
</evidence>
<dbReference type="STRING" id="1618436.UV59_C0014G0022"/>